<name>A0ABT6ZRW0_9ACTN</name>
<gene>
    <name evidence="1" type="ORF">NMN56_007345</name>
</gene>
<dbReference type="RefSeq" id="WP_274044504.1">
    <property type="nucleotide sequence ID" value="NZ_JANCPR020000006.1"/>
</dbReference>
<organism evidence="1 2">
    <name type="scientific">Streptomyces iconiensis</name>
    <dbReference type="NCBI Taxonomy" id="1384038"/>
    <lineage>
        <taxon>Bacteria</taxon>
        <taxon>Bacillati</taxon>
        <taxon>Actinomycetota</taxon>
        <taxon>Actinomycetes</taxon>
        <taxon>Kitasatosporales</taxon>
        <taxon>Streptomycetaceae</taxon>
        <taxon>Streptomyces</taxon>
    </lineage>
</organism>
<evidence type="ECO:0000313" key="1">
    <source>
        <dbReference type="EMBL" id="MDJ1131774.1"/>
    </source>
</evidence>
<accession>A0ABT6ZRW0</accession>
<comment type="caution">
    <text evidence="1">The sequence shown here is derived from an EMBL/GenBank/DDBJ whole genome shotgun (WGS) entry which is preliminary data.</text>
</comment>
<proteinExistence type="predicted"/>
<dbReference type="Proteomes" id="UP001214441">
    <property type="component" value="Unassembled WGS sequence"/>
</dbReference>
<evidence type="ECO:0000313" key="2">
    <source>
        <dbReference type="Proteomes" id="UP001214441"/>
    </source>
</evidence>
<keyword evidence="2" id="KW-1185">Reference proteome</keyword>
<protein>
    <submittedName>
        <fullName evidence="1">Uncharacterized protein</fullName>
    </submittedName>
</protein>
<sequence length="73" mass="7924">MTDSSGTGRTDEAPRHPGIRFKIYTVNSRTLERGPAVAFTEPPGAPMSSSVYPPCECPRCPDPYRAFGGRHVS</sequence>
<reference evidence="1 2" key="1">
    <citation type="submission" date="2023-05" db="EMBL/GenBank/DDBJ databases">
        <title>Streptantibioticus silvisoli sp. nov., acidotolerant actinomycetes 1 from pine litter.</title>
        <authorList>
            <person name="Swiecimska M."/>
            <person name="Golinska P."/>
            <person name="Sangal V."/>
            <person name="Wachnowicz B."/>
            <person name="Goodfellow M."/>
        </authorList>
    </citation>
    <scope>NUCLEOTIDE SEQUENCE [LARGE SCALE GENOMIC DNA]</scope>
    <source>
        <strain evidence="1 2">DSM 42109</strain>
    </source>
</reference>
<dbReference type="EMBL" id="JANCPR020000006">
    <property type="protein sequence ID" value="MDJ1131774.1"/>
    <property type="molecule type" value="Genomic_DNA"/>
</dbReference>